<dbReference type="RefSeq" id="WP_382371828.1">
    <property type="nucleotide sequence ID" value="NZ_JBHRZI010000011.1"/>
</dbReference>
<keyword evidence="2" id="KW-1185">Reference proteome</keyword>
<comment type="caution">
    <text evidence="1">The sequence shown here is derived from an EMBL/GenBank/DDBJ whole genome shotgun (WGS) entry which is preliminary data.</text>
</comment>
<dbReference type="SUPFAM" id="SSF57938">
    <property type="entry name" value="DnaJ/Hsp40 cysteine-rich domain"/>
    <property type="match status" value="1"/>
</dbReference>
<protein>
    <submittedName>
        <fullName evidence="1">Uncharacterized protein</fullName>
    </submittedName>
</protein>
<organism evidence="1 2">
    <name type="scientific">Lentzea rhizosphaerae</name>
    <dbReference type="NCBI Taxonomy" id="2041025"/>
    <lineage>
        <taxon>Bacteria</taxon>
        <taxon>Bacillati</taxon>
        <taxon>Actinomycetota</taxon>
        <taxon>Actinomycetes</taxon>
        <taxon>Pseudonocardiales</taxon>
        <taxon>Pseudonocardiaceae</taxon>
        <taxon>Lentzea</taxon>
    </lineage>
</organism>
<reference evidence="2" key="1">
    <citation type="journal article" date="2019" name="Int. J. Syst. Evol. Microbiol.">
        <title>The Global Catalogue of Microorganisms (GCM) 10K type strain sequencing project: providing services to taxonomists for standard genome sequencing and annotation.</title>
        <authorList>
            <consortium name="The Broad Institute Genomics Platform"/>
            <consortium name="The Broad Institute Genome Sequencing Center for Infectious Disease"/>
            <person name="Wu L."/>
            <person name="Ma J."/>
        </authorList>
    </citation>
    <scope>NUCLEOTIDE SEQUENCE [LARGE SCALE GENOMIC DNA]</scope>
    <source>
        <strain evidence="2">CGMCC 4.7405</strain>
    </source>
</reference>
<proteinExistence type="predicted"/>
<evidence type="ECO:0000313" key="1">
    <source>
        <dbReference type="EMBL" id="MFC3892103.1"/>
    </source>
</evidence>
<name>A0ABV8BPB2_9PSEU</name>
<dbReference type="Gene3D" id="2.10.230.10">
    <property type="entry name" value="Heat shock protein DnaJ, cysteine-rich domain"/>
    <property type="match status" value="1"/>
</dbReference>
<evidence type="ECO:0000313" key="2">
    <source>
        <dbReference type="Proteomes" id="UP001595690"/>
    </source>
</evidence>
<dbReference type="InterPro" id="IPR036410">
    <property type="entry name" value="HSP_DnaJ_Cys-rich_dom_sf"/>
</dbReference>
<dbReference type="Proteomes" id="UP001595690">
    <property type="component" value="Unassembled WGS sequence"/>
</dbReference>
<dbReference type="EMBL" id="JBHRZI010000011">
    <property type="protein sequence ID" value="MFC3892103.1"/>
    <property type="molecule type" value="Genomic_DNA"/>
</dbReference>
<accession>A0ABV8BPB2</accession>
<gene>
    <name evidence="1" type="ORF">ACFOWZ_11510</name>
</gene>
<sequence length="112" mass="12082">MATDSHLLGIPAESERCPDCDGWGEVPDENAYLECDLCTGTGQVWIARDDVIEARDVDCPDCSPHPDDDCSLCGGRGAITVWPLAKDAECDDCALCTQDVERTTRSVDASVF</sequence>